<comment type="caution">
    <text evidence="3">The sequence shown here is derived from an EMBL/GenBank/DDBJ whole genome shotgun (WGS) entry which is preliminary data.</text>
</comment>
<evidence type="ECO:0000313" key="3">
    <source>
        <dbReference type="EMBL" id="GEP68050.1"/>
    </source>
</evidence>
<keyword evidence="4" id="KW-1185">Reference proteome</keyword>
<dbReference type="OrthoDB" id="5066945at2"/>
<feature type="region of interest" description="Disordered" evidence="1">
    <location>
        <begin position="1"/>
        <end position="22"/>
    </location>
</feature>
<evidence type="ECO:0000256" key="2">
    <source>
        <dbReference type="SAM" id="Phobius"/>
    </source>
</evidence>
<accession>A0A512PA25</accession>
<proteinExistence type="predicted"/>
<protein>
    <submittedName>
        <fullName evidence="3">Uncharacterized protein</fullName>
    </submittedName>
</protein>
<feature type="transmembrane region" description="Helical" evidence="2">
    <location>
        <begin position="269"/>
        <end position="295"/>
    </location>
</feature>
<feature type="region of interest" description="Disordered" evidence="1">
    <location>
        <begin position="47"/>
        <end position="90"/>
    </location>
</feature>
<dbReference type="AlphaFoldDB" id="A0A512PA25"/>
<name>A0A512PA25_9CELL</name>
<organism evidence="3 4">
    <name type="scientific">Cellulomonas soli</name>
    <dbReference type="NCBI Taxonomy" id="931535"/>
    <lineage>
        <taxon>Bacteria</taxon>
        <taxon>Bacillati</taxon>
        <taxon>Actinomycetota</taxon>
        <taxon>Actinomycetes</taxon>
        <taxon>Micrococcales</taxon>
        <taxon>Cellulomonadaceae</taxon>
        <taxon>Cellulomonas</taxon>
    </lineage>
</organism>
<evidence type="ECO:0000256" key="1">
    <source>
        <dbReference type="SAM" id="MobiDB-lite"/>
    </source>
</evidence>
<keyword evidence="2" id="KW-0472">Membrane</keyword>
<sequence length="317" mass="32939">MGSSSDPGGGGRDTRRARAPSRSARGLLVAGLIVWSTVGLVAGCGPSGSPAPTSVPTPALPSPSPSRSGVAPDDLDPEELLPEGPSQEPTVEVAPDLEAFLAQCLAGGDIWGQGRLDYPLRLDVELGDSAPYVVALDMNDVPAPPQAHVPGPSPTSVDVFARCGIAARLTPLGDGLDVGDQEWRTRTLTPSGVVTWTWAVGASTTNAGDVRLEIRPAVSVDAGALLDAQPDARLETQLGEQVGGQDTEVLEYVTAVDVHTPLVRRAGDWWAASWDTIVMITVAAGAAVTGVLAWWRRNFRSKAAPGPARRHRAPPGP</sequence>
<dbReference type="Proteomes" id="UP000321798">
    <property type="component" value="Unassembled WGS sequence"/>
</dbReference>
<dbReference type="RefSeq" id="WP_146951809.1">
    <property type="nucleotide sequence ID" value="NZ_BAABBJ010000015.1"/>
</dbReference>
<reference evidence="3 4" key="1">
    <citation type="submission" date="2019-07" db="EMBL/GenBank/DDBJ databases">
        <title>Whole genome shotgun sequence of Cellulomonas soli NBRC 109434.</title>
        <authorList>
            <person name="Hosoyama A."/>
            <person name="Uohara A."/>
            <person name="Ohji S."/>
            <person name="Ichikawa N."/>
        </authorList>
    </citation>
    <scope>NUCLEOTIDE SEQUENCE [LARGE SCALE GENOMIC DNA]</scope>
    <source>
        <strain evidence="3 4">NBRC 109434</strain>
    </source>
</reference>
<keyword evidence="2" id="KW-0812">Transmembrane</keyword>
<dbReference type="EMBL" id="BKAL01000002">
    <property type="protein sequence ID" value="GEP68050.1"/>
    <property type="molecule type" value="Genomic_DNA"/>
</dbReference>
<gene>
    <name evidence="3" type="ORF">CSO01_07650</name>
</gene>
<keyword evidence="2" id="KW-1133">Transmembrane helix</keyword>
<evidence type="ECO:0000313" key="4">
    <source>
        <dbReference type="Proteomes" id="UP000321798"/>
    </source>
</evidence>
<feature type="compositionally biased region" description="Pro residues" evidence="1">
    <location>
        <begin position="53"/>
        <end position="64"/>
    </location>
</feature>